<organism evidence="7 8">
    <name type="scientific">Lentinula raphanica</name>
    <dbReference type="NCBI Taxonomy" id="153919"/>
    <lineage>
        <taxon>Eukaryota</taxon>
        <taxon>Fungi</taxon>
        <taxon>Dikarya</taxon>
        <taxon>Basidiomycota</taxon>
        <taxon>Agaricomycotina</taxon>
        <taxon>Agaricomycetes</taxon>
        <taxon>Agaricomycetidae</taxon>
        <taxon>Agaricales</taxon>
        <taxon>Marasmiineae</taxon>
        <taxon>Omphalotaceae</taxon>
        <taxon>Lentinula</taxon>
    </lineage>
</organism>
<dbReference type="GO" id="GO:0005886">
    <property type="term" value="C:plasma membrane"/>
    <property type="evidence" value="ECO:0007669"/>
    <property type="project" value="TreeGrafter"/>
</dbReference>
<sequence length="600" mass="65223">MDNQIVLPIPPNEMAGAIVVNAFAILSTLSLLCIFLRVTSLGILRLLGENVAQTLFNTQLGYYAACLLIANMINGIAGLLGLPFLVNHAITDNALCTSQAAVMQVGNIGTAYFTVAIAFHTFNSLVLRKRQSFYVYGPTIVLGWAISLVLGFLPLISNMGPVYGPSGLACGVRETLKIQLFFFHLLPIFLGALFSAILYTLIFLVLRGYIVIRGGVSLVTSDSTYQHFVSSIARSMLWYPAAYIVLLVPYSVTRLLVLRGYVVPFQAMVFAFVCWFALGVVNALLLFNTFRVLSPAFEAKSATGDHADLESFGTAETFKQFTLDSKGSHEPLQLNLTEAMIKEYRGGSLSSPSSYNGSSTVSYPERAASAQGSYRYVTTPEEVNRQISPVAILNESIVVEAPGNMVTSRPSARIPKVDHVRQESHSSNTSLPIPPRRTPPPSQLILVDNPSISMRNNLQTDPTSSSLPTRPAPAQPSFSPRNVALSSPIRSFAPNRDERTERARVSGTSTRSSTTSEDLDVADWLANQRADGSMPSGLRNQPMLSAVRPNFPSNYVDSANPPPSPAARLRPLLLASVERTGSVILAEHYNRLYSSHPQSS</sequence>
<evidence type="ECO:0000256" key="1">
    <source>
        <dbReference type="ARBA" id="ARBA00004141"/>
    </source>
</evidence>
<evidence type="ECO:0000256" key="4">
    <source>
        <dbReference type="ARBA" id="ARBA00023136"/>
    </source>
</evidence>
<evidence type="ECO:0000256" key="6">
    <source>
        <dbReference type="SAM" id="Phobius"/>
    </source>
</evidence>
<feature type="transmembrane region" description="Helical" evidence="6">
    <location>
        <begin position="60"/>
        <end position="85"/>
    </location>
</feature>
<feature type="transmembrane region" description="Helical" evidence="6">
    <location>
        <begin position="263"/>
        <end position="287"/>
    </location>
</feature>
<gene>
    <name evidence="7" type="ORF">F5878DRAFT_612241</name>
</gene>
<proteinExistence type="predicted"/>
<dbReference type="EMBL" id="MU806066">
    <property type="protein sequence ID" value="KAJ3840727.1"/>
    <property type="molecule type" value="Genomic_DNA"/>
</dbReference>
<feature type="transmembrane region" description="Helical" evidence="6">
    <location>
        <begin position="237"/>
        <end position="257"/>
    </location>
</feature>
<dbReference type="Gene3D" id="1.20.1070.10">
    <property type="entry name" value="Rhodopsin 7-helix transmembrane proteins"/>
    <property type="match status" value="1"/>
</dbReference>
<evidence type="ECO:0000256" key="2">
    <source>
        <dbReference type="ARBA" id="ARBA00022692"/>
    </source>
</evidence>
<dbReference type="CDD" id="cd00637">
    <property type="entry name" value="7tm_classA_rhodopsin-like"/>
    <property type="match status" value="1"/>
</dbReference>
<dbReference type="PANTHER" id="PTHR23112">
    <property type="entry name" value="G PROTEIN-COUPLED RECEPTOR 157-RELATED"/>
    <property type="match status" value="1"/>
</dbReference>
<dbReference type="GO" id="GO:0004930">
    <property type="term" value="F:G protein-coupled receptor activity"/>
    <property type="evidence" value="ECO:0007669"/>
    <property type="project" value="TreeGrafter"/>
</dbReference>
<keyword evidence="3 6" id="KW-1133">Transmembrane helix</keyword>
<feature type="compositionally biased region" description="Basic and acidic residues" evidence="5">
    <location>
        <begin position="495"/>
        <end position="504"/>
    </location>
</feature>
<protein>
    <recommendedName>
        <fullName evidence="9">G-protein coupled receptors family 2 profile 2 domain-containing protein</fullName>
    </recommendedName>
</protein>
<dbReference type="PANTHER" id="PTHR23112:SF37">
    <property type="entry name" value="G PROTEIN-COUPLED RECEPTOR GPR1"/>
    <property type="match status" value="1"/>
</dbReference>
<keyword evidence="8" id="KW-1185">Reference proteome</keyword>
<evidence type="ECO:0000313" key="7">
    <source>
        <dbReference type="EMBL" id="KAJ3840727.1"/>
    </source>
</evidence>
<feature type="transmembrane region" description="Helical" evidence="6">
    <location>
        <begin position="181"/>
        <end position="206"/>
    </location>
</feature>
<keyword evidence="2 6" id="KW-0812">Transmembrane</keyword>
<comment type="subcellular location">
    <subcellularLocation>
        <location evidence="1">Membrane</location>
        <topology evidence="1">Multi-pass membrane protein</topology>
    </subcellularLocation>
</comment>
<reference evidence="7" key="1">
    <citation type="submission" date="2022-08" db="EMBL/GenBank/DDBJ databases">
        <authorList>
            <consortium name="DOE Joint Genome Institute"/>
            <person name="Min B."/>
            <person name="Riley R."/>
            <person name="Sierra-Patev S."/>
            <person name="Naranjo-Ortiz M."/>
            <person name="Looney B."/>
            <person name="Konkel Z."/>
            <person name="Slot J.C."/>
            <person name="Sakamoto Y."/>
            <person name="Steenwyk J.L."/>
            <person name="Rokas A."/>
            <person name="Carro J."/>
            <person name="Camarero S."/>
            <person name="Ferreira P."/>
            <person name="Molpeceres G."/>
            <person name="Ruiz-Duenas F.J."/>
            <person name="Serrano A."/>
            <person name="Henrissat B."/>
            <person name="Drula E."/>
            <person name="Hughes K.W."/>
            <person name="Mata J.L."/>
            <person name="Ishikawa N.K."/>
            <person name="Vargas-Isla R."/>
            <person name="Ushijima S."/>
            <person name="Smith C.A."/>
            <person name="Ahrendt S."/>
            <person name="Andreopoulos W."/>
            <person name="He G."/>
            <person name="Labutti K."/>
            <person name="Lipzen A."/>
            <person name="Ng V."/>
            <person name="Sandor L."/>
            <person name="Barry K."/>
            <person name="Martinez A.T."/>
            <person name="Xiao Y."/>
            <person name="Gibbons J.G."/>
            <person name="Terashima K."/>
            <person name="Hibbett D.S."/>
            <person name="Grigoriev I.V."/>
        </authorList>
    </citation>
    <scope>NUCLEOTIDE SEQUENCE</scope>
    <source>
        <strain evidence="7">TFB9207</strain>
    </source>
</reference>
<feature type="compositionally biased region" description="Polar residues" evidence="5">
    <location>
        <begin position="450"/>
        <end position="468"/>
    </location>
</feature>
<evidence type="ECO:0000256" key="3">
    <source>
        <dbReference type="ARBA" id="ARBA00022989"/>
    </source>
</evidence>
<dbReference type="SUPFAM" id="SSF81321">
    <property type="entry name" value="Family A G protein-coupled receptor-like"/>
    <property type="match status" value="1"/>
</dbReference>
<accession>A0AA38PD46</accession>
<feature type="compositionally biased region" description="Low complexity" evidence="5">
    <location>
        <begin position="506"/>
        <end position="516"/>
    </location>
</feature>
<feature type="compositionally biased region" description="Pro residues" evidence="5">
    <location>
        <begin position="432"/>
        <end position="442"/>
    </location>
</feature>
<keyword evidence="4 6" id="KW-0472">Membrane</keyword>
<dbReference type="GO" id="GO:0007189">
    <property type="term" value="P:adenylate cyclase-activating G protein-coupled receptor signaling pathway"/>
    <property type="evidence" value="ECO:0007669"/>
    <property type="project" value="TreeGrafter"/>
</dbReference>
<feature type="transmembrane region" description="Helical" evidence="6">
    <location>
        <begin position="15"/>
        <end position="39"/>
    </location>
</feature>
<feature type="region of interest" description="Disordered" evidence="5">
    <location>
        <begin position="404"/>
        <end position="517"/>
    </location>
</feature>
<dbReference type="AlphaFoldDB" id="A0AA38PD46"/>
<evidence type="ECO:0000313" key="8">
    <source>
        <dbReference type="Proteomes" id="UP001163846"/>
    </source>
</evidence>
<feature type="transmembrane region" description="Helical" evidence="6">
    <location>
        <begin position="133"/>
        <end position="156"/>
    </location>
</feature>
<feature type="compositionally biased region" description="Polar residues" evidence="5">
    <location>
        <begin position="476"/>
        <end position="489"/>
    </location>
</feature>
<feature type="compositionally biased region" description="Basic and acidic residues" evidence="5">
    <location>
        <begin position="415"/>
        <end position="424"/>
    </location>
</feature>
<comment type="caution">
    <text evidence="7">The sequence shown here is derived from an EMBL/GenBank/DDBJ whole genome shotgun (WGS) entry which is preliminary data.</text>
</comment>
<name>A0AA38PD46_9AGAR</name>
<evidence type="ECO:0008006" key="9">
    <source>
        <dbReference type="Google" id="ProtNLM"/>
    </source>
</evidence>
<feature type="transmembrane region" description="Helical" evidence="6">
    <location>
        <begin position="105"/>
        <end position="126"/>
    </location>
</feature>
<evidence type="ECO:0000256" key="5">
    <source>
        <dbReference type="SAM" id="MobiDB-lite"/>
    </source>
</evidence>
<dbReference type="Proteomes" id="UP001163846">
    <property type="component" value="Unassembled WGS sequence"/>
</dbReference>